<proteinExistence type="predicted"/>
<comment type="caution">
    <text evidence="3">The sequence shown here is derived from an EMBL/GenBank/DDBJ whole genome shotgun (WGS) entry which is preliminary data.</text>
</comment>
<dbReference type="Proteomes" id="UP001265550">
    <property type="component" value="Unassembled WGS sequence"/>
</dbReference>
<dbReference type="Pfam" id="PF05144">
    <property type="entry name" value="Phage_CRI"/>
    <property type="match status" value="1"/>
</dbReference>
<evidence type="ECO:0000313" key="4">
    <source>
        <dbReference type="Proteomes" id="UP001265550"/>
    </source>
</evidence>
<dbReference type="InterPro" id="IPR022686">
    <property type="entry name" value="G2P_N"/>
</dbReference>
<evidence type="ECO:0000259" key="1">
    <source>
        <dbReference type="Pfam" id="PF05144"/>
    </source>
</evidence>
<dbReference type="InterPro" id="IPR022688">
    <property type="entry name" value="G2P_C"/>
</dbReference>
<organism evidence="3 4">
    <name type="scientific">Hydrogenophaga laconesensis</name>
    <dbReference type="NCBI Taxonomy" id="1805971"/>
    <lineage>
        <taxon>Bacteria</taxon>
        <taxon>Pseudomonadati</taxon>
        <taxon>Pseudomonadota</taxon>
        <taxon>Betaproteobacteria</taxon>
        <taxon>Burkholderiales</taxon>
        <taxon>Comamonadaceae</taxon>
        <taxon>Hydrogenophaga</taxon>
    </lineage>
</organism>
<protein>
    <recommendedName>
        <fullName evidence="5">DNA replication protein</fullName>
    </recommendedName>
</protein>
<evidence type="ECO:0000313" key="3">
    <source>
        <dbReference type="EMBL" id="MDR7095520.1"/>
    </source>
</evidence>
<dbReference type="EMBL" id="JAVDWE010000009">
    <property type="protein sequence ID" value="MDR7095520.1"/>
    <property type="molecule type" value="Genomic_DNA"/>
</dbReference>
<evidence type="ECO:0008006" key="5">
    <source>
        <dbReference type="Google" id="ProtNLM"/>
    </source>
</evidence>
<dbReference type="RefSeq" id="WP_310308778.1">
    <property type="nucleotide sequence ID" value="NZ_JAVDWE010000009.1"/>
</dbReference>
<gene>
    <name evidence="3" type="ORF">J2X09_003271</name>
</gene>
<feature type="domain" description="Replication-associated protein G2P N-terminal" evidence="1">
    <location>
        <begin position="88"/>
        <end position="288"/>
    </location>
</feature>
<dbReference type="Pfam" id="PF05155">
    <property type="entry name" value="G2P_X_C"/>
    <property type="match status" value="1"/>
</dbReference>
<name>A0ABU1VDU1_9BURK</name>
<feature type="domain" description="Replication-associated protein G2P C-terminal" evidence="2">
    <location>
        <begin position="328"/>
        <end position="390"/>
    </location>
</feature>
<keyword evidence="4" id="KW-1185">Reference proteome</keyword>
<accession>A0ABU1VDU1</accession>
<sequence>MLVTRHFSLTGETFATSSPAAEAVDRADLEALFPLSALVAVDVKRPETWHPAPITKFQAVGFCDWISIYQRHGAAQLPKLCDGAFLRIDAHGECVNTTLKKLRIEGSHDTSVYLRCDGETVWFEGNASRFRRPDNVFGYTFMQCIQRINALLEEHDLPAFTEGDKFITNFKGEPRSVWTGAIVTRVDMTENFETGSREDAYHFMRWLSGQQASRLKTGTHGDGETVDFGRGSRRVYSKAYLKAAELRRHAKGDAYLEQLADWCDERGIVRFETTYKATKLHDMGCHYLGGFDMKQLEIDFEDRKEVLSRASAEVEELSGLSKPLLSTYRMWQAGDDVVSRMSRATFFKHRKALLPYGVDIAIKSNVTQLKTKTRVIRLGPVSPPDWYELPEIERKRNGTQG</sequence>
<evidence type="ECO:0000259" key="2">
    <source>
        <dbReference type="Pfam" id="PF05155"/>
    </source>
</evidence>
<reference evidence="3 4" key="1">
    <citation type="submission" date="2023-07" db="EMBL/GenBank/DDBJ databases">
        <title>Sorghum-associated microbial communities from plants grown in Nebraska, USA.</title>
        <authorList>
            <person name="Schachtman D."/>
        </authorList>
    </citation>
    <scope>NUCLEOTIDE SEQUENCE [LARGE SCALE GENOMIC DNA]</scope>
    <source>
        <strain evidence="3 4">BE240</strain>
    </source>
</reference>